<dbReference type="InterPro" id="IPR032675">
    <property type="entry name" value="LRR_dom_sf"/>
</dbReference>
<comment type="caution">
    <text evidence="2">The sequence shown here is derived from an EMBL/GenBank/DDBJ whole genome shotgun (WGS) entry which is preliminary data.</text>
</comment>
<feature type="transmembrane region" description="Helical" evidence="1">
    <location>
        <begin position="29"/>
        <end position="55"/>
    </location>
</feature>
<protein>
    <submittedName>
        <fullName evidence="2">Uncharacterized protein</fullName>
    </submittedName>
</protein>
<dbReference type="OrthoDB" id="70344at2759"/>
<keyword evidence="1" id="KW-0812">Transmembrane</keyword>
<dbReference type="AlphaFoldDB" id="A0A8K1CSF8"/>
<name>A0A8K1CSF8_PYTOL</name>
<evidence type="ECO:0000313" key="2">
    <source>
        <dbReference type="EMBL" id="TMW69037.1"/>
    </source>
</evidence>
<dbReference type="SUPFAM" id="SSF81452">
    <property type="entry name" value="Cytochrome c oxidase subunit III-like"/>
    <property type="match status" value="1"/>
</dbReference>
<organism evidence="2 3">
    <name type="scientific">Pythium oligandrum</name>
    <name type="common">Mycoparasitic fungus</name>
    <dbReference type="NCBI Taxonomy" id="41045"/>
    <lineage>
        <taxon>Eukaryota</taxon>
        <taxon>Sar</taxon>
        <taxon>Stramenopiles</taxon>
        <taxon>Oomycota</taxon>
        <taxon>Peronosporomycetes</taxon>
        <taxon>Pythiales</taxon>
        <taxon>Pythiaceae</taxon>
        <taxon>Pythium</taxon>
    </lineage>
</organism>
<evidence type="ECO:0000313" key="3">
    <source>
        <dbReference type="Proteomes" id="UP000794436"/>
    </source>
</evidence>
<reference evidence="2" key="1">
    <citation type="submission" date="2019-03" db="EMBL/GenBank/DDBJ databases">
        <title>Long read genome sequence of the mycoparasitic Pythium oligandrum ATCC 38472 isolated from sugarbeet rhizosphere.</title>
        <authorList>
            <person name="Gaulin E."/>
        </authorList>
    </citation>
    <scope>NUCLEOTIDE SEQUENCE</scope>
    <source>
        <strain evidence="2">ATCC 38472_TT</strain>
    </source>
</reference>
<dbReference type="SUPFAM" id="SSF52058">
    <property type="entry name" value="L domain-like"/>
    <property type="match status" value="1"/>
</dbReference>
<keyword evidence="3" id="KW-1185">Reference proteome</keyword>
<dbReference type="Proteomes" id="UP000794436">
    <property type="component" value="Unassembled WGS sequence"/>
</dbReference>
<dbReference type="GO" id="GO:0009055">
    <property type="term" value="F:electron transfer activity"/>
    <property type="evidence" value="ECO:0007669"/>
    <property type="project" value="InterPro"/>
</dbReference>
<accession>A0A8K1CSF8</accession>
<evidence type="ECO:0000256" key="1">
    <source>
        <dbReference type="SAM" id="Phobius"/>
    </source>
</evidence>
<feature type="transmembrane region" description="Helical" evidence="1">
    <location>
        <begin position="75"/>
        <end position="97"/>
    </location>
</feature>
<dbReference type="EMBL" id="SPLM01000001">
    <property type="protein sequence ID" value="TMW69037.1"/>
    <property type="molecule type" value="Genomic_DNA"/>
</dbReference>
<sequence length="361" mass="40986">MLHQLSTRLLHALTADRILLDLSPWAYTLFHVCVITVQAICTAYLVFMGRVYYFIDHPYMEYYADLLAPAENRHLKFFGTAFYVIAGLHGLHVLWILQPCAIYLVDCKHTGEDSPAPEVLDGLDELVLLNIYFMNCPQLQVPTSIQRFPNLIGVEVHNSTFAQWSVDAAIRAHLHPRMMYLIMVRVNMTGLPDGVLQPLPPLLTDIELIHTNLTALPDDLDERWPNMALLFFEYGQIYEFPPVLLKMPIYELSLIGNRIEELPSLKAEYNVLSMARNPVTKLPETIDKDAYVAFFSLHGAKVETLPRWVATHVKEELYLMGTPFCAALEDGQSDLQQWHGSSVVKCNEPDPRASGVSFGTR</sequence>
<keyword evidence="1" id="KW-0472">Membrane</keyword>
<dbReference type="Gene3D" id="3.80.10.10">
    <property type="entry name" value="Ribonuclease Inhibitor"/>
    <property type="match status" value="1"/>
</dbReference>
<dbReference type="InterPro" id="IPR035973">
    <property type="entry name" value="Cyt_c_oxidase_su3-like_sf"/>
</dbReference>
<gene>
    <name evidence="2" type="ORF">Poli38472_001193</name>
</gene>
<dbReference type="GO" id="GO:0016020">
    <property type="term" value="C:membrane"/>
    <property type="evidence" value="ECO:0007669"/>
    <property type="project" value="InterPro"/>
</dbReference>
<keyword evidence="1" id="KW-1133">Transmembrane helix</keyword>
<proteinExistence type="predicted"/>